<dbReference type="EMBL" id="CP002117">
    <property type="protein sequence ID" value="ADN35248.1"/>
    <property type="molecule type" value="Genomic_DNA"/>
</dbReference>
<dbReference type="SUPFAM" id="SSF53335">
    <property type="entry name" value="S-adenosyl-L-methionine-dependent methyltransferases"/>
    <property type="match status" value="1"/>
</dbReference>
<dbReference type="RefSeq" id="WP_013328426.1">
    <property type="nucleotide sequence ID" value="NC_014507.1"/>
</dbReference>
<dbReference type="InterPro" id="IPR050447">
    <property type="entry name" value="Erg6_SMT_methyltransf"/>
</dbReference>
<dbReference type="InterPro" id="IPR013216">
    <property type="entry name" value="Methyltransf_11"/>
</dbReference>
<evidence type="ECO:0000313" key="3">
    <source>
        <dbReference type="EMBL" id="ADN35248.1"/>
    </source>
</evidence>
<dbReference type="eggNOG" id="arCOG01792">
    <property type="taxonomic scope" value="Archaea"/>
</dbReference>
<protein>
    <submittedName>
        <fullName evidence="3">Methyltransferase type 11</fullName>
    </submittedName>
</protein>
<proteinExistence type="predicted"/>
<dbReference type="OrthoDB" id="147504at2157"/>
<dbReference type="AlphaFoldDB" id="E1RH24"/>
<dbReference type="KEGG" id="mpi:Mpet_0474"/>
<keyword evidence="1 3" id="KW-0808">Transferase</keyword>
<feature type="domain" description="Methyltransferase type 11" evidence="2">
    <location>
        <begin position="47"/>
        <end position="155"/>
    </location>
</feature>
<evidence type="ECO:0000259" key="2">
    <source>
        <dbReference type="Pfam" id="PF08241"/>
    </source>
</evidence>
<dbReference type="GeneID" id="9742922"/>
<dbReference type="GO" id="GO:0008757">
    <property type="term" value="F:S-adenosylmethionine-dependent methyltransferase activity"/>
    <property type="evidence" value="ECO:0007669"/>
    <property type="project" value="InterPro"/>
</dbReference>
<accession>E1RH24</accession>
<dbReference type="Pfam" id="PF08241">
    <property type="entry name" value="Methyltransf_11"/>
    <property type="match status" value="1"/>
</dbReference>
<evidence type="ECO:0000313" key="4">
    <source>
        <dbReference type="Proteomes" id="UP000006565"/>
    </source>
</evidence>
<dbReference type="HOGENOM" id="CLU_1084215_0_0_2"/>
<gene>
    <name evidence="3" type="ordered locus">Mpet_0474</name>
</gene>
<dbReference type="Gene3D" id="3.40.50.150">
    <property type="entry name" value="Vaccinia Virus protein VP39"/>
    <property type="match status" value="1"/>
</dbReference>
<name>E1RH24_METP4</name>
<evidence type="ECO:0000256" key="1">
    <source>
        <dbReference type="ARBA" id="ARBA00022679"/>
    </source>
</evidence>
<reference evidence="3 4" key="1">
    <citation type="journal article" date="2010" name="Stand. Genomic Sci.">
        <title>Complete genome sequence of Methanoplanus petrolearius type strain (SEBR 4847).</title>
        <authorList>
            <person name="Brambilla E."/>
            <person name="Djao O.D."/>
            <person name="Daligault H."/>
            <person name="Lapidus A."/>
            <person name="Lucas S."/>
            <person name="Hammon N."/>
            <person name="Nolan M."/>
            <person name="Tice H."/>
            <person name="Cheng J.F."/>
            <person name="Han C."/>
            <person name="Tapia R."/>
            <person name="Goodwin L."/>
            <person name="Pitluck S."/>
            <person name="Liolios K."/>
            <person name="Ivanova N."/>
            <person name="Mavromatis K."/>
            <person name="Mikhailova N."/>
            <person name="Pati A."/>
            <person name="Chen A."/>
            <person name="Palaniappan K."/>
            <person name="Land M."/>
            <person name="Hauser L."/>
            <person name="Chang Y.J."/>
            <person name="Jeffries C.D."/>
            <person name="Rohde M."/>
            <person name="Spring S."/>
            <person name="Sikorski J."/>
            <person name="Goker M."/>
            <person name="Woyke T."/>
            <person name="Bristow J."/>
            <person name="Eisen J.A."/>
            <person name="Markowitz V."/>
            <person name="Hugenholtz P."/>
            <person name="Kyrpides N.C."/>
            <person name="Klenk H.P."/>
        </authorList>
    </citation>
    <scope>NUCLEOTIDE SEQUENCE [LARGE SCALE GENOMIC DNA]</scope>
    <source>
        <strain evidence="4">DSM 11571 / OCM 486 / SEBR 4847</strain>
    </source>
</reference>
<dbReference type="PANTHER" id="PTHR44068">
    <property type="entry name" value="ZGC:194242"/>
    <property type="match status" value="1"/>
</dbReference>
<dbReference type="InterPro" id="IPR029063">
    <property type="entry name" value="SAM-dependent_MTases_sf"/>
</dbReference>
<dbReference type="Proteomes" id="UP000006565">
    <property type="component" value="Chromosome"/>
</dbReference>
<keyword evidence="4" id="KW-1185">Reference proteome</keyword>
<dbReference type="CDD" id="cd02440">
    <property type="entry name" value="AdoMet_MTases"/>
    <property type="match status" value="1"/>
</dbReference>
<dbReference type="GO" id="GO:0032259">
    <property type="term" value="P:methylation"/>
    <property type="evidence" value="ECO:0007669"/>
    <property type="project" value="UniProtKB-KW"/>
</dbReference>
<dbReference type="PANTHER" id="PTHR44068:SF11">
    <property type="entry name" value="GERANYL DIPHOSPHATE 2-C-METHYLTRANSFERASE"/>
    <property type="match status" value="1"/>
</dbReference>
<keyword evidence="3" id="KW-0489">Methyltransferase</keyword>
<organism evidence="3 4">
    <name type="scientific">Methanolacinia petrolearia (strain DSM 11571 / OCM 486 / SEBR 4847)</name>
    <name type="common">Methanoplanus petrolearius</name>
    <dbReference type="NCBI Taxonomy" id="679926"/>
    <lineage>
        <taxon>Archaea</taxon>
        <taxon>Methanobacteriati</taxon>
        <taxon>Methanobacteriota</taxon>
        <taxon>Stenosarchaea group</taxon>
        <taxon>Methanomicrobia</taxon>
        <taxon>Methanomicrobiales</taxon>
        <taxon>Methanomicrobiaceae</taxon>
        <taxon>Methanolacinia</taxon>
    </lineage>
</organism>
<sequence length="256" mass="28576">MAGFEYKKSSKYTDYDTIYAQCSGPGGLQLAEFMAEKMGVAPGKKLLDVGCNRGWQTCFLAKEYGIFAVGIDPWDDREEGDPMVEHLRRNSVLWGVEDSVLGIKAGVPDTGFASKSFDYVYSTTALEMVRVSQGIEGYMEALKEIYRVLKPGGVFGVGEPMHLGVPVPEDLEPYVSQDEYSWKVCFRSLDETTELIEEAGFRITESAYVPDAWDWWTAFARHDPFCKEDPAGDPKTLEVDGGRWTSFGYVIGMKGE</sequence>